<reference evidence="2" key="1">
    <citation type="submission" date="2021-07" db="EMBL/GenBank/DDBJ databases">
        <title>Shewanella sp. YLB-07 whole genome sequence.</title>
        <authorList>
            <person name="Yu L."/>
        </authorList>
    </citation>
    <scope>NUCLEOTIDE SEQUENCE</scope>
    <source>
        <strain evidence="2">YLB-08</strain>
    </source>
</reference>
<sequence>MMLKIWPLILVIGLNVFILALSMIAEVINPSICWTPRFGGLLVGLAVFMQGYLQANPKKYNTLLSNQTTVRQWLHHAIYVASILGTIMWAFGDLFGSFLWLSNSSCVV</sequence>
<evidence type="ECO:0000313" key="2">
    <source>
        <dbReference type="EMBL" id="QPG58018.1"/>
    </source>
</evidence>
<protein>
    <submittedName>
        <fullName evidence="2">Uncharacterized protein</fullName>
    </submittedName>
</protein>
<keyword evidence="1" id="KW-0812">Transmembrane</keyword>
<dbReference type="Proteomes" id="UP000316416">
    <property type="component" value="Chromosome"/>
</dbReference>
<evidence type="ECO:0000313" key="3">
    <source>
        <dbReference type="Proteomes" id="UP000316416"/>
    </source>
</evidence>
<gene>
    <name evidence="2" type="ORF">FM038_011560</name>
</gene>
<accession>A0ABX6V5W5</accession>
<keyword evidence="1" id="KW-0472">Membrane</keyword>
<feature type="transmembrane region" description="Helical" evidence="1">
    <location>
        <begin position="73"/>
        <end position="92"/>
    </location>
</feature>
<evidence type="ECO:0000256" key="1">
    <source>
        <dbReference type="SAM" id="Phobius"/>
    </source>
</evidence>
<dbReference type="EMBL" id="CP045503">
    <property type="protein sequence ID" value="QPG58018.1"/>
    <property type="molecule type" value="Genomic_DNA"/>
</dbReference>
<name>A0ABX6V5W5_9GAMM</name>
<keyword evidence="3" id="KW-1185">Reference proteome</keyword>
<feature type="transmembrane region" description="Helical" evidence="1">
    <location>
        <begin position="7"/>
        <end position="28"/>
    </location>
</feature>
<keyword evidence="1" id="KW-1133">Transmembrane helix</keyword>
<feature type="transmembrane region" description="Helical" evidence="1">
    <location>
        <begin position="34"/>
        <end position="53"/>
    </location>
</feature>
<proteinExistence type="predicted"/>
<organism evidence="2 3">
    <name type="scientific">Shewanella eurypsychrophilus</name>
    <dbReference type="NCBI Taxonomy" id="2593656"/>
    <lineage>
        <taxon>Bacteria</taxon>
        <taxon>Pseudomonadati</taxon>
        <taxon>Pseudomonadota</taxon>
        <taxon>Gammaproteobacteria</taxon>
        <taxon>Alteromonadales</taxon>
        <taxon>Shewanellaceae</taxon>
        <taxon>Shewanella</taxon>
    </lineage>
</organism>
<dbReference type="RefSeq" id="WP_142871141.1">
    <property type="nucleotide sequence ID" value="NZ_CP045503.2"/>
</dbReference>